<dbReference type="PANTHER" id="PTHR32179">
    <property type="entry name" value="NICOTINATE-NUCLEOTIDE PYROPHOSPHORYLASE [CARBOXYLATING]"/>
    <property type="match status" value="1"/>
</dbReference>
<dbReference type="SUPFAM" id="SSF54675">
    <property type="entry name" value="Nicotinate/Quinolinate PRTase N-terminal domain-like"/>
    <property type="match status" value="1"/>
</dbReference>
<comment type="function">
    <text evidence="1">Involved in the catabolism of quinolinic acid (QA).</text>
</comment>
<keyword evidence="6" id="KW-0662">Pyridine nucleotide biosynthesis</keyword>
<reference evidence="15 16" key="1">
    <citation type="submission" date="2016-10" db="EMBL/GenBank/DDBJ databases">
        <authorList>
            <person name="de Groot N.N."/>
        </authorList>
    </citation>
    <scope>NUCLEOTIDE SEQUENCE [LARGE SCALE GENOMIC DNA]</scope>
    <source>
        <strain evidence="15 16">CGMCC 1.3442</strain>
    </source>
</reference>
<dbReference type="OrthoDB" id="9782546at2"/>
<accession>A0A1G9Z725</accession>
<comment type="catalytic activity">
    <reaction evidence="10">
        <text>nicotinate beta-D-ribonucleotide + CO2 + diphosphate = quinolinate + 5-phospho-alpha-D-ribose 1-diphosphate + 2 H(+)</text>
        <dbReference type="Rhea" id="RHEA:12733"/>
        <dbReference type="ChEBI" id="CHEBI:15378"/>
        <dbReference type="ChEBI" id="CHEBI:16526"/>
        <dbReference type="ChEBI" id="CHEBI:29959"/>
        <dbReference type="ChEBI" id="CHEBI:33019"/>
        <dbReference type="ChEBI" id="CHEBI:57502"/>
        <dbReference type="ChEBI" id="CHEBI:58017"/>
        <dbReference type="EC" id="2.4.2.19"/>
    </reaction>
</comment>
<dbReference type="InterPro" id="IPR036068">
    <property type="entry name" value="Nicotinate_pribotase-like_C"/>
</dbReference>
<dbReference type="FunFam" id="3.20.20.70:FF:000030">
    <property type="entry name" value="Nicotinate-nucleotide pyrophosphorylase, carboxylating"/>
    <property type="match status" value="1"/>
</dbReference>
<dbReference type="Pfam" id="PF01729">
    <property type="entry name" value="QRPTase_C"/>
    <property type="match status" value="1"/>
</dbReference>
<dbReference type="NCBIfam" id="TIGR00078">
    <property type="entry name" value="nadC"/>
    <property type="match status" value="1"/>
</dbReference>
<comment type="subunit">
    <text evidence="4">Hexamer formed by 3 homodimers.</text>
</comment>
<dbReference type="Pfam" id="PF02749">
    <property type="entry name" value="QRPTase_N"/>
    <property type="match status" value="1"/>
</dbReference>
<proteinExistence type="inferred from homology"/>
<dbReference type="Gene3D" id="3.90.1170.20">
    <property type="entry name" value="Quinolinate phosphoribosyl transferase, N-terminal domain"/>
    <property type="match status" value="1"/>
</dbReference>
<evidence type="ECO:0000256" key="11">
    <source>
        <dbReference type="ARBA" id="ARBA00069173"/>
    </source>
</evidence>
<dbReference type="FunFam" id="3.90.1170.20:FF:000001">
    <property type="entry name" value="Nicotinate-nucleotide diphosphorylase (Carboxylating)"/>
    <property type="match status" value="1"/>
</dbReference>
<dbReference type="InterPro" id="IPR037128">
    <property type="entry name" value="Quinolinate_PRibosylTase_N_sf"/>
</dbReference>
<evidence type="ECO:0000256" key="9">
    <source>
        <dbReference type="ARBA" id="ARBA00033102"/>
    </source>
</evidence>
<evidence type="ECO:0000256" key="5">
    <source>
        <dbReference type="ARBA" id="ARBA00011944"/>
    </source>
</evidence>
<protein>
    <recommendedName>
        <fullName evidence="11">Probable nicotinate-nucleotide pyrophosphorylase [carboxylating]</fullName>
        <ecNumber evidence="5">2.4.2.19</ecNumber>
    </recommendedName>
    <alternativeName>
        <fullName evidence="9">Quinolinate phosphoribosyltransferase [decarboxylating]</fullName>
    </alternativeName>
</protein>
<dbReference type="CDD" id="cd01572">
    <property type="entry name" value="QPRTase"/>
    <property type="match status" value="1"/>
</dbReference>
<evidence type="ECO:0000256" key="8">
    <source>
        <dbReference type="ARBA" id="ARBA00022679"/>
    </source>
</evidence>
<dbReference type="EMBL" id="FNIG01000003">
    <property type="protein sequence ID" value="SDN16333.1"/>
    <property type="molecule type" value="Genomic_DNA"/>
</dbReference>
<evidence type="ECO:0000313" key="16">
    <source>
        <dbReference type="Proteomes" id="UP000199334"/>
    </source>
</evidence>
<evidence type="ECO:0000256" key="1">
    <source>
        <dbReference type="ARBA" id="ARBA00003237"/>
    </source>
</evidence>
<evidence type="ECO:0000256" key="4">
    <source>
        <dbReference type="ARBA" id="ARBA00011218"/>
    </source>
</evidence>
<evidence type="ECO:0000256" key="2">
    <source>
        <dbReference type="ARBA" id="ARBA00004893"/>
    </source>
</evidence>
<dbReference type="InterPro" id="IPR027277">
    <property type="entry name" value="NadC/ModD"/>
</dbReference>
<dbReference type="InterPro" id="IPR004393">
    <property type="entry name" value="NadC"/>
</dbReference>
<organism evidence="15 16">
    <name type="scientific">Tenuibacillus multivorans</name>
    <dbReference type="NCBI Taxonomy" id="237069"/>
    <lineage>
        <taxon>Bacteria</taxon>
        <taxon>Bacillati</taxon>
        <taxon>Bacillota</taxon>
        <taxon>Bacilli</taxon>
        <taxon>Bacillales</taxon>
        <taxon>Bacillaceae</taxon>
        <taxon>Tenuibacillus</taxon>
    </lineage>
</organism>
<dbReference type="SUPFAM" id="SSF51690">
    <property type="entry name" value="Nicotinate/Quinolinate PRTase C-terminal domain-like"/>
    <property type="match status" value="1"/>
</dbReference>
<dbReference type="Proteomes" id="UP000199334">
    <property type="component" value="Unassembled WGS sequence"/>
</dbReference>
<dbReference type="Gene3D" id="3.20.20.70">
    <property type="entry name" value="Aldolase class I"/>
    <property type="match status" value="1"/>
</dbReference>
<comment type="pathway">
    <text evidence="2">Cofactor biosynthesis; NAD(+) biosynthesis; nicotinate D-ribonucleotide from quinolinate: step 1/1.</text>
</comment>
<name>A0A1G9Z725_9BACI</name>
<dbReference type="PIRSF" id="PIRSF006250">
    <property type="entry name" value="NadC_ModD"/>
    <property type="match status" value="1"/>
</dbReference>
<dbReference type="InterPro" id="IPR022412">
    <property type="entry name" value="Quinolinate_PRibosylTrfase_N"/>
</dbReference>
<dbReference type="InterPro" id="IPR002638">
    <property type="entry name" value="Quinolinate_PRibosylTrfase_C"/>
</dbReference>
<dbReference type="RefSeq" id="WP_093856025.1">
    <property type="nucleotide sequence ID" value="NZ_BJVZ01000011.1"/>
</dbReference>
<evidence type="ECO:0000259" key="13">
    <source>
        <dbReference type="Pfam" id="PF01729"/>
    </source>
</evidence>
<dbReference type="InterPro" id="IPR013785">
    <property type="entry name" value="Aldolase_TIM"/>
</dbReference>
<dbReference type="STRING" id="237069.SAMN05216498_1533"/>
<evidence type="ECO:0000259" key="14">
    <source>
        <dbReference type="Pfam" id="PF02749"/>
    </source>
</evidence>
<dbReference type="EC" id="2.4.2.19" evidence="5"/>
<keyword evidence="7 12" id="KW-0328">Glycosyltransferase</keyword>
<evidence type="ECO:0000256" key="10">
    <source>
        <dbReference type="ARBA" id="ARBA00047445"/>
    </source>
</evidence>
<feature type="domain" description="Quinolinate phosphoribosyl transferase N-terminal" evidence="14">
    <location>
        <begin position="22"/>
        <end position="106"/>
    </location>
</feature>
<sequence>MNRLQLKKQLEHFFIEDLGYRDLTTDSIFDNRLGEVKFISKSDSYFCGQDVIKTGFHTMNPQIEVQLSVQDGDPINQGQTLAHAKGPIKDLLQAERVVLNLVQRMSGITTKTKIAVQLLNSQHTKISDTRKTTPGLRMLEKYAVTQGGGINHRFRLDDAVMIKDNHINFCGSISEAVKKVRENVGHMVKIEVEAENEPQVKEAIEAEVDCILLDNMDPNDLPNLLQLIPESILTEASGGISLEDLPKYTNLDLDVISLGCLTHQIEALDISVEVNL</sequence>
<dbReference type="UniPathway" id="UPA00253">
    <property type="reaction ID" value="UER00331"/>
</dbReference>
<evidence type="ECO:0000313" key="15">
    <source>
        <dbReference type="EMBL" id="SDN16333.1"/>
    </source>
</evidence>
<comment type="similarity">
    <text evidence="3 12">Belongs to the NadC/ModD family.</text>
</comment>
<evidence type="ECO:0000256" key="12">
    <source>
        <dbReference type="PIRNR" id="PIRNR006250"/>
    </source>
</evidence>
<dbReference type="PANTHER" id="PTHR32179:SF3">
    <property type="entry name" value="NICOTINATE-NUCLEOTIDE PYROPHOSPHORYLASE [CARBOXYLATING]"/>
    <property type="match status" value="1"/>
</dbReference>
<gene>
    <name evidence="15" type="ORF">SAMN05216498_1533</name>
</gene>
<evidence type="ECO:0000256" key="7">
    <source>
        <dbReference type="ARBA" id="ARBA00022676"/>
    </source>
</evidence>
<dbReference type="GO" id="GO:0009435">
    <property type="term" value="P:NAD+ biosynthetic process"/>
    <property type="evidence" value="ECO:0007669"/>
    <property type="project" value="UniProtKB-UniPathway"/>
</dbReference>
<feature type="domain" description="Quinolinate phosphoribosyl transferase C-terminal" evidence="13">
    <location>
        <begin position="108"/>
        <end position="272"/>
    </location>
</feature>
<dbReference type="GO" id="GO:0005737">
    <property type="term" value="C:cytoplasm"/>
    <property type="evidence" value="ECO:0007669"/>
    <property type="project" value="TreeGrafter"/>
</dbReference>
<keyword evidence="16" id="KW-1185">Reference proteome</keyword>
<dbReference type="GO" id="GO:0004514">
    <property type="term" value="F:nicotinate-nucleotide diphosphorylase (carboxylating) activity"/>
    <property type="evidence" value="ECO:0007669"/>
    <property type="project" value="UniProtKB-EC"/>
</dbReference>
<dbReference type="AlphaFoldDB" id="A0A1G9Z725"/>
<evidence type="ECO:0000256" key="3">
    <source>
        <dbReference type="ARBA" id="ARBA00009400"/>
    </source>
</evidence>
<evidence type="ECO:0000256" key="6">
    <source>
        <dbReference type="ARBA" id="ARBA00022642"/>
    </source>
</evidence>
<keyword evidence="8 12" id="KW-0808">Transferase</keyword>
<dbReference type="GO" id="GO:0034213">
    <property type="term" value="P:quinolinate catabolic process"/>
    <property type="evidence" value="ECO:0007669"/>
    <property type="project" value="TreeGrafter"/>
</dbReference>